<keyword evidence="2" id="KW-0472">Membrane</keyword>
<organism evidence="4 5">
    <name type="scientific">Brucella anthropi (strain ATCC 49188 / DSM 6882 / CCUG 24695 / JCM 21032 / LMG 3331 / NBRC 15819 / NCTC 12168 / Alc 37)</name>
    <name type="common">Ochrobactrum anthropi</name>
    <dbReference type="NCBI Taxonomy" id="439375"/>
    <lineage>
        <taxon>Bacteria</taxon>
        <taxon>Pseudomonadati</taxon>
        <taxon>Pseudomonadota</taxon>
        <taxon>Alphaproteobacteria</taxon>
        <taxon>Hyphomicrobiales</taxon>
        <taxon>Brucellaceae</taxon>
        <taxon>Brucella/Ochrobactrum group</taxon>
        <taxon>Brucella</taxon>
    </lineage>
</organism>
<keyword evidence="4" id="KW-0614">Plasmid</keyword>
<accession>A6X7Z8</accession>
<dbReference type="EMBL" id="CP000761">
    <property type="protein sequence ID" value="ABS17352.1"/>
    <property type="molecule type" value="Genomic_DNA"/>
</dbReference>
<dbReference type="InterPro" id="IPR016071">
    <property type="entry name" value="Staphylococal_nuclease_OB-fold"/>
</dbReference>
<evidence type="ECO:0000313" key="4">
    <source>
        <dbReference type="EMBL" id="ABS17352.1"/>
    </source>
</evidence>
<dbReference type="Proteomes" id="UP000002301">
    <property type="component" value="Plasmid pOANT02"/>
</dbReference>
<dbReference type="InterPro" id="IPR035437">
    <property type="entry name" value="SNase_OB-fold_sf"/>
</dbReference>
<gene>
    <name evidence="4" type="ordered locus">Oant_4764</name>
</gene>
<dbReference type="AlphaFoldDB" id="A6X7Z8"/>
<feature type="compositionally biased region" description="Basic and acidic residues" evidence="1">
    <location>
        <begin position="1"/>
        <end position="13"/>
    </location>
</feature>
<dbReference type="KEGG" id="oan:Oant_4764"/>
<sequence>MKKIVKLDDERSKRTDKRKPAATAERRPPKRPRWKRSRIRPSSIVLATIIALVVFGGYLVATQDIIVDLGPPMSARANAPVSVRFDICPNGPHRDCVVDGDTFWLGDQKIRIADIDTPELSPPRCEAERIKGEAAKTRLLDLLNDGAFSLVAGDRDEDRYGRKLRRVVRDGQSIGDILVAEGLARRWDGARHPWCD</sequence>
<name>A6X7Z8_BRUA4</name>
<dbReference type="HOGENOM" id="CLU_046484_13_1_5"/>
<evidence type="ECO:0000256" key="2">
    <source>
        <dbReference type="SAM" id="Phobius"/>
    </source>
</evidence>
<geneLocation type="plasmid" evidence="4 5">
    <name>pOANT02</name>
</geneLocation>
<feature type="domain" description="TNase-like" evidence="3">
    <location>
        <begin position="97"/>
        <end position="185"/>
    </location>
</feature>
<feature type="transmembrane region" description="Helical" evidence="2">
    <location>
        <begin position="43"/>
        <end position="61"/>
    </location>
</feature>
<keyword evidence="5" id="KW-1185">Reference proteome</keyword>
<evidence type="ECO:0000256" key="1">
    <source>
        <dbReference type="SAM" id="MobiDB-lite"/>
    </source>
</evidence>
<reference evidence="4 5" key="1">
    <citation type="journal article" date="2011" name="J. Bacteriol.">
        <title>Genome of Ochrobactrum anthropi ATCC 49188 T, a versatile opportunistic pathogen and symbiont of several eukaryotic hosts.</title>
        <authorList>
            <person name="Chain P.S."/>
            <person name="Lang D.M."/>
            <person name="Comerci D.J."/>
            <person name="Malfatti S.A."/>
            <person name="Vergez L.M."/>
            <person name="Shin M."/>
            <person name="Ugalde R.A."/>
            <person name="Garcia E."/>
            <person name="Tolmasky M.E."/>
        </authorList>
    </citation>
    <scope>NUCLEOTIDE SEQUENCE [LARGE SCALE GENOMIC DNA]</scope>
    <source>
        <strain evidence="5">ATCC 49188 / DSM 6882 / CCUG 24695 / JCM 21032 / LMG 3331 / NBRC 15819 / NCTC 12168 / Alc 37</strain>
    </source>
</reference>
<keyword evidence="2" id="KW-0812">Transmembrane</keyword>
<keyword evidence="2" id="KW-1133">Transmembrane helix</keyword>
<dbReference type="Pfam" id="PF00565">
    <property type="entry name" value="SNase"/>
    <property type="match status" value="1"/>
</dbReference>
<dbReference type="SUPFAM" id="SSF50199">
    <property type="entry name" value="Staphylococcal nuclease"/>
    <property type="match status" value="1"/>
</dbReference>
<protein>
    <submittedName>
        <fullName evidence="4">Nuclease (SNase domain protein)</fullName>
    </submittedName>
</protein>
<evidence type="ECO:0000313" key="5">
    <source>
        <dbReference type="Proteomes" id="UP000002301"/>
    </source>
</evidence>
<proteinExistence type="predicted"/>
<dbReference type="Gene3D" id="2.40.50.90">
    <property type="match status" value="1"/>
</dbReference>
<evidence type="ECO:0000259" key="3">
    <source>
        <dbReference type="PROSITE" id="PS50830"/>
    </source>
</evidence>
<dbReference type="PROSITE" id="PS50830">
    <property type="entry name" value="TNASE_3"/>
    <property type="match status" value="1"/>
</dbReference>
<feature type="region of interest" description="Disordered" evidence="1">
    <location>
        <begin position="1"/>
        <end position="36"/>
    </location>
</feature>